<organism evidence="2 3">
    <name type="scientific">Cytobacillus oceanisediminis 2691</name>
    <dbReference type="NCBI Taxonomy" id="1196031"/>
    <lineage>
        <taxon>Bacteria</taxon>
        <taxon>Bacillati</taxon>
        <taxon>Bacillota</taxon>
        <taxon>Bacilli</taxon>
        <taxon>Bacillales</taxon>
        <taxon>Bacillaceae</taxon>
        <taxon>Cytobacillus</taxon>
    </lineage>
</organism>
<dbReference type="PANTHER" id="PTHR37304">
    <property type="entry name" value="MEMBRANE PROTEIN-RELATED"/>
    <property type="match status" value="1"/>
</dbReference>
<dbReference type="InterPro" id="IPR007211">
    <property type="entry name" value="DUF378"/>
</dbReference>
<reference evidence="2 3" key="1">
    <citation type="submission" date="2016-04" db="EMBL/GenBank/DDBJ databases">
        <title>Complete genome sequence of Bacillus oceanisediminis strain 2691.</title>
        <authorList>
            <person name="Jeong H."/>
            <person name="Kim H.J."/>
            <person name="Lee D.-W."/>
        </authorList>
    </citation>
    <scope>NUCLEOTIDE SEQUENCE [LARGE SCALE GENOMIC DNA]</scope>
    <source>
        <strain evidence="2 3">2691</strain>
    </source>
</reference>
<keyword evidence="1" id="KW-0812">Transmembrane</keyword>
<keyword evidence="1" id="KW-0472">Membrane</keyword>
<evidence type="ECO:0000313" key="2">
    <source>
        <dbReference type="EMBL" id="AND38434.1"/>
    </source>
</evidence>
<keyword evidence="1" id="KW-1133">Transmembrane helix</keyword>
<accession>A0A160M804</accession>
<dbReference type="PANTHER" id="PTHR37304:SF1">
    <property type="entry name" value="MEMBRANE PROTEIN"/>
    <property type="match status" value="1"/>
</dbReference>
<sequence>MNGFQRIALVLTIIGAINWGLIGFFQFDLVASLFGGQDAVLSRIIYGLVGIAGLINLGLLFKPSREYEREPESRPVR</sequence>
<feature type="transmembrane region" description="Helical" evidence="1">
    <location>
        <begin position="39"/>
        <end position="61"/>
    </location>
</feature>
<feature type="transmembrane region" description="Helical" evidence="1">
    <location>
        <begin position="7"/>
        <end position="27"/>
    </location>
</feature>
<evidence type="ECO:0000256" key="1">
    <source>
        <dbReference type="SAM" id="Phobius"/>
    </source>
</evidence>
<proteinExistence type="predicted"/>
<name>A0A160M804_9BACI</name>
<gene>
    <name evidence="2" type="ORF">A361_04645</name>
</gene>
<dbReference type="Proteomes" id="UP000077856">
    <property type="component" value="Chromosome"/>
</dbReference>
<dbReference type="AlphaFoldDB" id="A0A160M804"/>
<dbReference type="STRING" id="1196031.A361_04645"/>
<protein>
    <submittedName>
        <fullName evidence="2">DUF378 domain-containing protein</fullName>
    </submittedName>
</protein>
<dbReference type="Pfam" id="PF04070">
    <property type="entry name" value="DUF378"/>
    <property type="match status" value="1"/>
</dbReference>
<evidence type="ECO:0000313" key="3">
    <source>
        <dbReference type="Proteomes" id="UP000077856"/>
    </source>
</evidence>
<dbReference type="RefSeq" id="WP_009335113.1">
    <property type="nucleotide sequence ID" value="NZ_CP015506.1"/>
</dbReference>
<dbReference type="KEGG" id="bon:A361_04645"/>
<dbReference type="EMBL" id="CP015506">
    <property type="protein sequence ID" value="AND38434.1"/>
    <property type="molecule type" value="Genomic_DNA"/>
</dbReference>
<dbReference type="eggNOG" id="COG2155">
    <property type="taxonomic scope" value="Bacteria"/>
</dbReference>